<dbReference type="InterPro" id="IPR008662">
    <property type="entry name" value="TOIP1/2"/>
</dbReference>
<sequence length="319" mass="37093">MHNKLQRKQNKNNMSKDESDPKKHSNDSNEEEETVDNNKKTNSKDNSIEKNTNDCKNDPSNSEVSSNSERNKTSVILLISIFILLISICVYFYKPINQPTVIPPDHYYVTPETFQLKIDKMNKRFLNQEDMFWSKIKKLGYRHLKRVFKNDTNELTPFAMLIAGYSGTSLTMKCFLKDLGLAFTDKHYNTLTSEGANKESLDKQIQESLNSLQKYVVVTNIEQMTLETASIFMNYADEHIISTQISFPKSTIIMTAEMPFSFPENNINYDRMKEEEKVMKYFVNEIWGHDKNKASPLWSRIGNVVILLKPENYTDKQCK</sequence>
<evidence type="ECO:0000313" key="14">
    <source>
        <dbReference type="RefSeq" id="XP_065652135.1"/>
    </source>
</evidence>
<feature type="compositionally biased region" description="Basic residues" evidence="10">
    <location>
        <begin position="1"/>
        <end position="10"/>
    </location>
</feature>
<comment type="subcellular location">
    <subcellularLocation>
        <location evidence="9">Endomembrane system</location>
        <topology evidence="9">Single-pass membrane protein</topology>
    </subcellularLocation>
    <subcellularLocation>
        <location evidence="1">Nucleus envelope</location>
    </subcellularLocation>
</comment>
<evidence type="ECO:0000256" key="2">
    <source>
        <dbReference type="ARBA" id="ARBA00007860"/>
    </source>
</evidence>
<protein>
    <submittedName>
        <fullName evidence="14">Uncharacterized protein LOC100213741 isoform X2</fullName>
    </submittedName>
</protein>
<dbReference type="PANTHER" id="PTHR18843">
    <property type="entry name" value="TORSIN-1A-INTERACTING PROTEIN"/>
    <property type="match status" value="1"/>
</dbReference>
<evidence type="ECO:0000256" key="11">
    <source>
        <dbReference type="SAM" id="Phobius"/>
    </source>
</evidence>
<dbReference type="InterPro" id="IPR038599">
    <property type="entry name" value="LAP1C-like_C_sf"/>
</dbReference>
<evidence type="ECO:0000256" key="4">
    <source>
        <dbReference type="ARBA" id="ARBA00022692"/>
    </source>
</evidence>
<comment type="similarity">
    <text evidence="2">Belongs to the TOR1AIP family.</text>
</comment>
<dbReference type="Gene3D" id="3.40.50.12190">
    <property type="match status" value="1"/>
</dbReference>
<evidence type="ECO:0000256" key="9">
    <source>
        <dbReference type="ARBA" id="ARBA00037847"/>
    </source>
</evidence>
<evidence type="ECO:0000259" key="12">
    <source>
        <dbReference type="Pfam" id="PF05609"/>
    </source>
</evidence>
<dbReference type="InterPro" id="IPR046753">
    <property type="entry name" value="TOIP1/2_C"/>
</dbReference>
<proteinExistence type="inferred from homology"/>
<keyword evidence="6 11" id="KW-0472">Membrane</keyword>
<feature type="compositionally biased region" description="Basic and acidic residues" evidence="10">
    <location>
        <begin position="14"/>
        <end position="27"/>
    </location>
</feature>
<evidence type="ECO:0000256" key="5">
    <source>
        <dbReference type="ARBA" id="ARBA00022989"/>
    </source>
</evidence>
<gene>
    <name evidence="14" type="primary">LOC100213741</name>
</gene>
<accession>A0ABM4BSL2</accession>
<feature type="domain" description="Torsin-1A-interacting protein 1/2 AAA+ activator" evidence="12">
    <location>
        <begin position="112"/>
        <end position="317"/>
    </location>
</feature>
<evidence type="ECO:0000256" key="1">
    <source>
        <dbReference type="ARBA" id="ARBA00004259"/>
    </source>
</evidence>
<feature type="region of interest" description="Disordered" evidence="10">
    <location>
        <begin position="1"/>
        <end position="69"/>
    </location>
</feature>
<evidence type="ECO:0000256" key="6">
    <source>
        <dbReference type="ARBA" id="ARBA00023136"/>
    </source>
</evidence>
<evidence type="ECO:0000256" key="10">
    <source>
        <dbReference type="SAM" id="MobiDB-lite"/>
    </source>
</evidence>
<keyword evidence="7" id="KW-0325">Glycoprotein</keyword>
<evidence type="ECO:0000256" key="3">
    <source>
        <dbReference type="ARBA" id="ARBA00022553"/>
    </source>
</evidence>
<feature type="compositionally biased region" description="Basic and acidic residues" evidence="10">
    <location>
        <begin position="36"/>
        <end position="57"/>
    </location>
</feature>
<reference evidence="14" key="1">
    <citation type="submission" date="2025-08" db="UniProtKB">
        <authorList>
            <consortium name="RefSeq"/>
        </authorList>
    </citation>
    <scope>IDENTIFICATION</scope>
</reference>
<evidence type="ECO:0000256" key="8">
    <source>
        <dbReference type="ARBA" id="ARBA00023242"/>
    </source>
</evidence>
<evidence type="ECO:0000256" key="7">
    <source>
        <dbReference type="ARBA" id="ARBA00023180"/>
    </source>
</evidence>
<keyword evidence="8" id="KW-0539">Nucleus</keyword>
<dbReference type="RefSeq" id="XP_065652135.1">
    <property type="nucleotide sequence ID" value="XM_065796063.1"/>
</dbReference>
<organism evidence="13 14">
    <name type="scientific">Hydra vulgaris</name>
    <name type="common">Hydra</name>
    <name type="synonym">Hydra attenuata</name>
    <dbReference type="NCBI Taxonomy" id="6087"/>
    <lineage>
        <taxon>Eukaryota</taxon>
        <taxon>Metazoa</taxon>
        <taxon>Cnidaria</taxon>
        <taxon>Hydrozoa</taxon>
        <taxon>Hydroidolina</taxon>
        <taxon>Anthoathecata</taxon>
        <taxon>Aplanulata</taxon>
        <taxon>Hydridae</taxon>
        <taxon>Hydra</taxon>
    </lineage>
</organism>
<keyword evidence="3" id="KW-0597">Phosphoprotein</keyword>
<keyword evidence="4 11" id="KW-0812">Transmembrane</keyword>
<feature type="transmembrane region" description="Helical" evidence="11">
    <location>
        <begin position="75"/>
        <end position="93"/>
    </location>
</feature>
<dbReference type="Proteomes" id="UP001652625">
    <property type="component" value="Chromosome 04"/>
</dbReference>
<dbReference type="GeneID" id="100213741"/>
<keyword evidence="13" id="KW-1185">Reference proteome</keyword>
<evidence type="ECO:0000313" key="13">
    <source>
        <dbReference type="Proteomes" id="UP001652625"/>
    </source>
</evidence>
<keyword evidence="5 11" id="KW-1133">Transmembrane helix</keyword>
<dbReference type="PANTHER" id="PTHR18843:SF7">
    <property type="entry name" value="LAMINA-ASSOCIATED POLYPEPTIDE 1B ISOFORM 1-RELATED"/>
    <property type="match status" value="1"/>
</dbReference>
<name>A0ABM4BSL2_HYDVU</name>
<dbReference type="Pfam" id="PF05609">
    <property type="entry name" value="LAP1_C"/>
    <property type="match status" value="1"/>
</dbReference>